<dbReference type="FunFam" id="1.10.10.10:FF:000001">
    <property type="entry name" value="LysR family transcriptional regulator"/>
    <property type="match status" value="1"/>
</dbReference>
<gene>
    <name evidence="9" type="ORF">CCGE525_37740</name>
</gene>
<dbReference type="GO" id="GO:0003700">
    <property type="term" value="F:DNA-binding transcription factor activity"/>
    <property type="evidence" value="ECO:0007669"/>
    <property type="project" value="InterPro"/>
</dbReference>
<comment type="similarity">
    <text evidence="1">Belongs to the LysR transcriptional regulatory family.</text>
</comment>
<comment type="function">
    <text evidence="5">Transcriptional regulator of the ttuABCDE tartrate utilization operon.</text>
</comment>
<organism evidence="9 10">
    <name type="scientific">Rhizobium jaguaris</name>
    <dbReference type="NCBI Taxonomy" id="1312183"/>
    <lineage>
        <taxon>Bacteria</taxon>
        <taxon>Pseudomonadati</taxon>
        <taxon>Pseudomonadota</taxon>
        <taxon>Alphaproteobacteria</taxon>
        <taxon>Hyphomicrobiales</taxon>
        <taxon>Rhizobiaceae</taxon>
        <taxon>Rhizobium/Agrobacterium group</taxon>
        <taxon>Rhizobium</taxon>
    </lineage>
</organism>
<dbReference type="PANTHER" id="PTHR30126">
    <property type="entry name" value="HTH-TYPE TRANSCRIPTIONAL REGULATOR"/>
    <property type="match status" value="1"/>
</dbReference>
<evidence type="ECO:0000313" key="9">
    <source>
        <dbReference type="EMBL" id="AYG64469.1"/>
    </source>
</evidence>
<dbReference type="EMBL" id="CP032697">
    <property type="protein sequence ID" value="AYG64469.1"/>
    <property type="molecule type" value="Genomic_DNA"/>
</dbReference>
<protein>
    <recommendedName>
        <fullName evidence="6">HTH-type transcriptional regulator TtuA</fullName>
    </recommendedName>
    <alternativeName>
        <fullName evidence="7">Tartrate utilization transcriptional regulator</fullName>
    </alternativeName>
</protein>
<evidence type="ECO:0000256" key="3">
    <source>
        <dbReference type="ARBA" id="ARBA00023125"/>
    </source>
</evidence>
<proteinExistence type="inferred from homology"/>
<dbReference type="KEGG" id="rjg:CCGE525_37740"/>
<dbReference type="InterPro" id="IPR005119">
    <property type="entry name" value="LysR_subst-bd"/>
</dbReference>
<feature type="domain" description="HTH lysR-type" evidence="8">
    <location>
        <begin position="5"/>
        <end position="62"/>
    </location>
</feature>
<keyword evidence="3" id="KW-0238">DNA-binding</keyword>
<evidence type="ECO:0000313" key="10">
    <source>
        <dbReference type="Proteomes" id="UP000282195"/>
    </source>
</evidence>
<evidence type="ECO:0000256" key="5">
    <source>
        <dbReference type="ARBA" id="ARBA00054626"/>
    </source>
</evidence>
<evidence type="ECO:0000256" key="6">
    <source>
        <dbReference type="ARBA" id="ARBA00067332"/>
    </source>
</evidence>
<name>A0A387G0L6_9HYPH</name>
<dbReference type="Gene3D" id="1.10.10.10">
    <property type="entry name" value="Winged helix-like DNA-binding domain superfamily/Winged helix DNA-binding domain"/>
    <property type="match status" value="1"/>
</dbReference>
<dbReference type="OrthoDB" id="196624at2"/>
<keyword evidence="2" id="KW-0805">Transcription regulation</keyword>
<dbReference type="PANTHER" id="PTHR30126:SF91">
    <property type="entry name" value="LYSR FAMILY TRANSCRIPTIONAL REGULATOR"/>
    <property type="match status" value="1"/>
</dbReference>
<dbReference type="InterPro" id="IPR036388">
    <property type="entry name" value="WH-like_DNA-bd_sf"/>
</dbReference>
<keyword evidence="9" id="KW-0614">Plasmid</keyword>
<dbReference type="Proteomes" id="UP000282195">
    <property type="component" value="Plasmid pRCCGE525a"/>
</dbReference>
<reference evidence="9 10" key="1">
    <citation type="submission" date="2018-10" db="EMBL/GenBank/DDBJ databases">
        <title>Rhizobium etli, R. leguminosarum and a new Rhizobium genospecies from Phaseolus dumosus.</title>
        <authorList>
            <person name="Ramirez-Puebla S.T."/>
            <person name="Rogel-Hernandez M.A."/>
            <person name="Guerrero G."/>
            <person name="Ormeno-Orrillo E."/>
            <person name="Martinez-Romero J.C."/>
            <person name="Negrete-Yankelevich S."/>
            <person name="Martinez-Romero E."/>
        </authorList>
    </citation>
    <scope>NUCLEOTIDE SEQUENCE [LARGE SCALE GENOMIC DNA]</scope>
    <source>
        <strain evidence="9 10">CCGE525</strain>
        <plasmid evidence="10">prccge525a</plasmid>
    </source>
</reference>
<sequence>MIDALTLDQLRVLVTVDETGSFSAAARKLRRVQSAVSHAIQTLERIHGVELYDRTRKIPKLTEAGRVLVTQARQVLRQAELFGRTARAMSAGLEAELGFTIDSMVPSEPIMGSLKGLQAEFPDLTVSLFTDGPWSAERRLRDGSAAIAIGMITPVTAQSLRAHLLTSIELIPVVAPDHPLAQTKGPATREQLSEHVQLILTDSSQSGGQSFGVVSPRVWRFIDIARRLEFILAGFGWGNMPHHLVKEYLADGRLKQIVIDDSSVTPGWLPIYAAYKRDGPLGMAASWLLSDLQGQYWPVGDKAE</sequence>
<keyword evidence="10" id="KW-1185">Reference proteome</keyword>
<evidence type="ECO:0000256" key="7">
    <source>
        <dbReference type="ARBA" id="ARBA00083243"/>
    </source>
</evidence>
<dbReference type="Pfam" id="PF00126">
    <property type="entry name" value="HTH_1"/>
    <property type="match status" value="1"/>
</dbReference>
<evidence type="ECO:0000256" key="2">
    <source>
        <dbReference type="ARBA" id="ARBA00023015"/>
    </source>
</evidence>
<dbReference type="PROSITE" id="PS50931">
    <property type="entry name" value="HTH_LYSR"/>
    <property type="match status" value="1"/>
</dbReference>
<dbReference type="AlphaFoldDB" id="A0A387G0L6"/>
<keyword evidence="4" id="KW-0804">Transcription</keyword>
<evidence type="ECO:0000259" key="8">
    <source>
        <dbReference type="PROSITE" id="PS50931"/>
    </source>
</evidence>
<accession>A0A387G0L6</accession>
<dbReference type="Gene3D" id="3.40.190.290">
    <property type="match status" value="1"/>
</dbReference>
<evidence type="ECO:0000256" key="4">
    <source>
        <dbReference type="ARBA" id="ARBA00023163"/>
    </source>
</evidence>
<dbReference type="PRINTS" id="PR00039">
    <property type="entry name" value="HTHLYSR"/>
</dbReference>
<dbReference type="InterPro" id="IPR036390">
    <property type="entry name" value="WH_DNA-bd_sf"/>
</dbReference>
<evidence type="ECO:0000256" key="1">
    <source>
        <dbReference type="ARBA" id="ARBA00009437"/>
    </source>
</evidence>
<dbReference type="SUPFAM" id="SSF46785">
    <property type="entry name" value="Winged helix' DNA-binding domain"/>
    <property type="match status" value="1"/>
</dbReference>
<dbReference type="GO" id="GO:0000976">
    <property type="term" value="F:transcription cis-regulatory region binding"/>
    <property type="evidence" value="ECO:0007669"/>
    <property type="project" value="TreeGrafter"/>
</dbReference>
<dbReference type="Pfam" id="PF03466">
    <property type="entry name" value="LysR_substrate"/>
    <property type="match status" value="1"/>
</dbReference>
<geneLocation type="plasmid" evidence="10">
    <name>prccge525a</name>
</geneLocation>
<dbReference type="InterPro" id="IPR000847">
    <property type="entry name" value="LysR_HTH_N"/>
</dbReference>
<dbReference type="SUPFAM" id="SSF53850">
    <property type="entry name" value="Periplasmic binding protein-like II"/>
    <property type="match status" value="1"/>
</dbReference>
<dbReference type="RefSeq" id="WP_120709359.1">
    <property type="nucleotide sequence ID" value="NZ_CP032697.1"/>
</dbReference>